<feature type="compositionally biased region" description="Low complexity" evidence="7">
    <location>
        <begin position="307"/>
        <end position="322"/>
    </location>
</feature>
<evidence type="ECO:0000313" key="9">
    <source>
        <dbReference type="EMBL" id="GHE26957.1"/>
    </source>
</evidence>
<keyword evidence="8" id="KW-1133">Transmembrane helix</keyword>
<dbReference type="OrthoDB" id="9808633at2"/>
<sequence>MSWKDRPEGGGWFAIWLIRSIGRYGGRAFARLFLYPITLYFLCRRGPERRASRAWLTRALGRPATLWDVARHIHTFACTILDRVFLLGERLKRFEVEVHGLAQLHAQLDRGRGVLLFGSHLGSFEVLRVLARERPDAKLRVVLDVGHNPALTQLLDALNPDVAATVIDAGQPGPSLMLAIQDAVSQGAMVALLVDRVPPGEPFESAEFLGRPAPLPTAPWLIAAVLGAPVVLAFGLYRGGNRYELHFETFSEGLRIPRAQRKAALAALIRRYAARLEHFARRAPYNWFNFYDFWAHDDGRTSSPPRALDAGGAGHPADPGHAGLRRAG</sequence>
<dbReference type="EMBL" id="BNCF01000002">
    <property type="protein sequence ID" value="GHE26957.1"/>
    <property type="molecule type" value="Genomic_DNA"/>
</dbReference>
<accession>A0A918YWA4</accession>
<proteinExistence type="predicted"/>
<dbReference type="RefSeq" id="WP_146474361.1">
    <property type="nucleotide sequence ID" value="NZ_BNCF01000002.1"/>
</dbReference>
<feature type="transmembrane region" description="Helical" evidence="8">
    <location>
        <begin position="218"/>
        <end position="237"/>
    </location>
</feature>
<organism evidence="9 10">
    <name type="scientific">Vulcaniibacterium thermophilum</name>
    <dbReference type="NCBI Taxonomy" id="1169913"/>
    <lineage>
        <taxon>Bacteria</taxon>
        <taxon>Pseudomonadati</taxon>
        <taxon>Pseudomonadota</taxon>
        <taxon>Gammaproteobacteria</taxon>
        <taxon>Lysobacterales</taxon>
        <taxon>Lysobacteraceae</taxon>
        <taxon>Vulcaniibacterium</taxon>
    </lineage>
</organism>
<dbReference type="GO" id="GO:0005886">
    <property type="term" value="C:plasma membrane"/>
    <property type="evidence" value="ECO:0007669"/>
    <property type="project" value="UniProtKB-SubCell"/>
</dbReference>
<dbReference type="InterPro" id="IPR004960">
    <property type="entry name" value="LipA_acyltrans"/>
</dbReference>
<keyword evidence="2" id="KW-1003">Cell membrane</keyword>
<gene>
    <name evidence="9" type="ORF">GCM10007167_05190</name>
</gene>
<evidence type="ECO:0000256" key="7">
    <source>
        <dbReference type="SAM" id="MobiDB-lite"/>
    </source>
</evidence>
<dbReference type="Pfam" id="PF03279">
    <property type="entry name" value="Lip_A_acyltrans"/>
    <property type="match status" value="1"/>
</dbReference>
<evidence type="ECO:0000256" key="3">
    <source>
        <dbReference type="ARBA" id="ARBA00022519"/>
    </source>
</evidence>
<keyword evidence="4" id="KW-0808">Transferase</keyword>
<keyword evidence="10" id="KW-1185">Reference proteome</keyword>
<evidence type="ECO:0000256" key="4">
    <source>
        <dbReference type="ARBA" id="ARBA00022679"/>
    </source>
</evidence>
<evidence type="ECO:0000256" key="8">
    <source>
        <dbReference type="SAM" id="Phobius"/>
    </source>
</evidence>
<keyword evidence="8" id="KW-0812">Transmembrane</keyword>
<reference evidence="9" key="1">
    <citation type="journal article" date="2014" name="Int. J. Syst. Evol. Microbiol.">
        <title>Complete genome sequence of Corynebacterium casei LMG S-19264T (=DSM 44701T), isolated from a smear-ripened cheese.</title>
        <authorList>
            <consortium name="US DOE Joint Genome Institute (JGI-PGF)"/>
            <person name="Walter F."/>
            <person name="Albersmeier A."/>
            <person name="Kalinowski J."/>
            <person name="Ruckert C."/>
        </authorList>
    </citation>
    <scope>NUCLEOTIDE SEQUENCE</scope>
    <source>
        <strain evidence="9">KCTC 32020</strain>
    </source>
</reference>
<dbReference type="CDD" id="cd07984">
    <property type="entry name" value="LPLAT_LABLAT-like"/>
    <property type="match status" value="1"/>
</dbReference>
<dbReference type="PIRSF" id="PIRSF028561">
    <property type="entry name" value="Ac_Trasf"/>
    <property type="match status" value="1"/>
</dbReference>
<comment type="subcellular location">
    <subcellularLocation>
        <location evidence="1">Cell inner membrane</location>
    </subcellularLocation>
</comment>
<dbReference type="AlphaFoldDB" id="A0A918YWA4"/>
<reference evidence="9" key="2">
    <citation type="submission" date="2020-09" db="EMBL/GenBank/DDBJ databases">
        <authorList>
            <person name="Sun Q."/>
            <person name="Kim S."/>
        </authorList>
    </citation>
    <scope>NUCLEOTIDE SEQUENCE</scope>
    <source>
        <strain evidence="9">KCTC 32020</strain>
    </source>
</reference>
<dbReference type="GO" id="GO:0009247">
    <property type="term" value="P:glycolipid biosynthetic process"/>
    <property type="evidence" value="ECO:0007669"/>
    <property type="project" value="UniProtKB-ARBA"/>
</dbReference>
<evidence type="ECO:0000256" key="5">
    <source>
        <dbReference type="ARBA" id="ARBA00023136"/>
    </source>
</evidence>
<evidence type="ECO:0000313" key="10">
    <source>
        <dbReference type="Proteomes" id="UP000636453"/>
    </source>
</evidence>
<dbReference type="PANTHER" id="PTHR30606">
    <property type="entry name" value="LIPID A BIOSYNTHESIS LAUROYL ACYLTRANSFERASE"/>
    <property type="match status" value="1"/>
</dbReference>
<dbReference type="GO" id="GO:0016746">
    <property type="term" value="F:acyltransferase activity"/>
    <property type="evidence" value="ECO:0007669"/>
    <property type="project" value="UniProtKB-KW"/>
</dbReference>
<keyword evidence="6 9" id="KW-0012">Acyltransferase</keyword>
<keyword evidence="3" id="KW-0997">Cell inner membrane</keyword>
<evidence type="ECO:0000256" key="1">
    <source>
        <dbReference type="ARBA" id="ARBA00004533"/>
    </source>
</evidence>
<protein>
    <submittedName>
        <fullName evidence="9">Acyltransferase</fullName>
    </submittedName>
</protein>
<name>A0A918YWA4_9GAMM</name>
<keyword evidence="5 8" id="KW-0472">Membrane</keyword>
<evidence type="ECO:0000256" key="6">
    <source>
        <dbReference type="ARBA" id="ARBA00023315"/>
    </source>
</evidence>
<dbReference type="PANTHER" id="PTHR30606:SF9">
    <property type="entry name" value="LIPID A BIOSYNTHESIS LAUROYLTRANSFERASE"/>
    <property type="match status" value="1"/>
</dbReference>
<comment type="caution">
    <text evidence="9">The sequence shown here is derived from an EMBL/GenBank/DDBJ whole genome shotgun (WGS) entry which is preliminary data.</text>
</comment>
<dbReference type="InterPro" id="IPR014548">
    <property type="entry name" value="Ac_Trasf"/>
</dbReference>
<evidence type="ECO:0000256" key="2">
    <source>
        <dbReference type="ARBA" id="ARBA00022475"/>
    </source>
</evidence>
<dbReference type="Proteomes" id="UP000636453">
    <property type="component" value="Unassembled WGS sequence"/>
</dbReference>
<feature type="region of interest" description="Disordered" evidence="7">
    <location>
        <begin position="304"/>
        <end position="328"/>
    </location>
</feature>